<dbReference type="InterPro" id="IPR016161">
    <property type="entry name" value="Ald_DH/histidinol_DH"/>
</dbReference>
<dbReference type="SUPFAM" id="SSF53720">
    <property type="entry name" value="ALDH-like"/>
    <property type="match status" value="1"/>
</dbReference>
<dbReference type="GO" id="GO:0004777">
    <property type="term" value="F:succinate-semialdehyde dehydrogenase (NAD+) activity"/>
    <property type="evidence" value="ECO:0007669"/>
    <property type="project" value="TreeGrafter"/>
</dbReference>
<evidence type="ECO:0000259" key="3">
    <source>
        <dbReference type="Pfam" id="PF00171"/>
    </source>
</evidence>
<sequence>MAYTAVNPHNGETIQTFATATDEQISHILEQAEEYYHQAQKESLDKRADLLNKLADEFEAHLDDYARLSSTNMGKLINESRSEVKSIINYARYYAKEGPELLQPQKYNKLSVGDQAHVEFSGIGTILAVEPWNFPFTQVMRVFAPNFMLGNPVILKHASIVPQPAQAFEDACQKVGIPQGAFANAFASHKQIDHIIDDPRVQGFALTGSERAGRNLAAKAAKNLMKSTLELGGTDIFAVLADADIDKAAKDAAQARLSNAGQVCTAAKRYLVSDEVYDEFLDKVKKEFDKYQFGDPLDEKTTLAPLSSQSAKDQLQEQVEKVIAGGSKVLYGDPTPTDGPGFQFSPLILTGMETDNPMYEEELFGPVAQIYRVSSEDEMVKLANNSRHGLGGAIYTADTEHGNKLASRIETGQVAVNRILDEQAEVPFGGVKDSGYGRELSDWGIYEFANIKTVLN</sequence>
<dbReference type="PATRIC" id="fig|449659.4.peg.1686"/>
<dbReference type="EMBL" id="JQCN01000034">
    <property type="protein sequence ID" value="KRN99165.1"/>
    <property type="molecule type" value="Genomic_DNA"/>
</dbReference>
<organism evidence="4 5">
    <name type="scientific">Ligilactobacillus pobuzihii</name>
    <dbReference type="NCBI Taxonomy" id="449659"/>
    <lineage>
        <taxon>Bacteria</taxon>
        <taxon>Bacillati</taxon>
        <taxon>Bacillota</taxon>
        <taxon>Bacilli</taxon>
        <taxon>Lactobacillales</taxon>
        <taxon>Lactobacillaceae</taxon>
        <taxon>Ligilactobacillus</taxon>
    </lineage>
</organism>
<feature type="domain" description="Aldehyde dehydrogenase" evidence="3">
    <location>
        <begin position="4"/>
        <end position="454"/>
    </location>
</feature>
<reference evidence="4 5" key="1">
    <citation type="journal article" date="2015" name="Genome Announc.">
        <title>Expanding the biotechnology potential of lactobacilli through comparative genomics of 213 strains and associated genera.</title>
        <authorList>
            <person name="Sun Z."/>
            <person name="Harris H.M."/>
            <person name="McCann A."/>
            <person name="Guo C."/>
            <person name="Argimon S."/>
            <person name="Zhang W."/>
            <person name="Yang X."/>
            <person name="Jeffery I.B."/>
            <person name="Cooney J.C."/>
            <person name="Kagawa T.F."/>
            <person name="Liu W."/>
            <person name="Song Y."/>
            <person name="Salvetti E."/>
            <person name="Wrobel A."/>
            <person name="Rasinkangas P."/>
            <person name="Parkhill J."/>
            <person name="Rea M.C."/>
            <person name="O'Sullivan O."/>
            <person name="Ritari J."/>
            <person name="Douillard F.P."/>
            <person name="Paul Ross R."/>
            <person name="Yang R."/>
            <person name="Briner A.E."/>
            <person name="Felis G.E."/>
            <person name="de Vos W.M."/>
            <person name="Barrangou R."/>
            <person name="Klaenhammer T.R."/>
            <person name="Caufield P.W."/>
            <person name="Cui Y."/>
            <person name="Zhang H."/>
            <person name="O'Toole P.W."/>
        </authorList>
    </citation>
    <scope>NUCLEOTIDE SEQUENCE [LARGE SCALE GENOMIC DNA]</scope>
    <source>
        <strain evidence="4 5">NBRC 103219</strain>
    </source>
</reference>
<dbReference type="InterPro" id="IPR047110">
    <property type="entry name" value="GABD/Sad-like"/>
</dbReference>
<proteinExistence type="inferred from homology"/>
<dbReference type="Gene3D" id="3.40.605.10">
    <property type="entry name" value="Aldehyde Dehydrogenase, Chain A, domain 1"/>
    <property type="match status" value="1"/>
</dbReference>
<dbReference type="PANTHER" id="PTHR43217:SF2">
    <property type="entry name" value="SUCCINATE-SEMIALDEHYDE DEHYDROGENASE [NADP(+)]"/>
    <property type="match status" value="1"/>
</dbReference>
<dbReference type="RefSeq" id="WP_017867155.1">
    <property type="nucleotide sequence ID" value="NZ_BJYB01000013.1"/>
</dbReference>
<keyword evidence="5" id="KW-1185">Reference proteome</keyword>
<dbReference type="InterPro" id="IPR016162">
    <property type="entry name" value="Ald_DH_N"/>
</dbReference>
<evidence type="ECO:0000313" key="4">
    <source>
        <dbReference type="EMBL" id="KRN99165.1"/>
    </source>
</evidence>
<protein>
    <submittedName>
        <fullName evidence="4">Succinate-semialdehyde dehydrogenase (Nad(P)(+))</fullName>
    </submittedName>
</protein>
<dbReference type="AlphaFoldDB" id="A0A0R2LKM9"/>
<evidence type="ECO:0000256" key="2">
    <source>
        <dbReference type="ARBA" id="ARBA00023002"/>
    </source>
</evidence>
<evidence type="ECO:0000313" key="5">
    <source>
        <dbReference type="Proteomes" id="UP000051886"/>
    </source>
</evidence>
<accession>A0A0R2LKM9</accession>
<comment type="caution">
    <text evidence="4">The sequence shown here is derived from an EMBL/GenBank/DDBJ whole genome shotgun (WGS) entry which is preliminary data.</text>
</comment>
<keyword evidence="2" id="KW-0560">Oxidoreductase</keyword>
<dbReference type="InterPro" id="IPR016163">
    <property type="entry name" value="Ald_DH_C"/>
</dbReference>
<dbReference type="InterPro" id="IPR016160">
    <property type="entry name" value="Ald_DH_CS_CYS"/>
</dbReference>
<dbReference type="InterPro" id="IPR015590">
    <property type="entry name" value="Aldehyde_DH_dom"/>
</dbReference>
<comment type="similarity">
    <text evidence="1">Belongs to the aldehyde dehydrogenase family.</text>
</comment>
<gene>
    <name evidence="4" type="ORF">IV66_GL001653</name>
</gene>
<dbReference type="Proteomes" id="UP000051886">
    <property type="component" value="Unassembled WGS sequence"/>
</dbReference>
<evidence type="ECO:0000256" key="1">
    <source>
        <dbReference type="ARBA" id="ARBA00009986"/>
    </source>
</evidence>
<dbReference type="OrthoDB" id="9762913at2"/>
<dbReference type="Gene3D" id="3.40.309.10">
    <property type="entry name" value="Aldehyde Dehydrogenase, Chain A, domain 2"/>
    <property type="match status" value="1"/>
</dbReference>
<dbReference type="PANTHER" id="PTHR43217">
    <property type="entry name" value="SUCCINATE SEMIALDEHYDE DEHYDROGENASE [NAD(P)+] SAD"/>
    <property type="match status" value="1"/>
</dbReference>
<dbReference type="PROSITE" id="PS00070">
    <property type="entry name" value="ALDEHYDE_DEHYDR_CYS"/>
    <property type="match status" value="1"/>
</dbReference>
<dbReference type="FunFam" id="3.40.309.10:FF:000009">
    <property type="entry name" value="Aldehyde dehydrogenase A"/>
    <property type="match status" value="1"/>
</dbReference>
<dbReference type="Pfam" id="PF00171">
    <property type="entry name" value="Aldedh"/>
    <property type="match status" value="1"/>
</dbReference>
<name>A0A0R2LKM9_9LACO</name>
<dbReference type="STRING" id="449659.IV66_GL001653"/>